<dbReference type="InterPro" id="IPR052442">
    <property type="entry name" value="Env_Response_Regulator"/>
</dbReference>
<accession>A0A2P5BXV3</accession>
<evidence type="ECO:0000259" key="3">
    <source>
        <dbReference type="PROSITE" id="PS50014"/>
    </source>
</evidence>
<dbReference type="PRINTS" id="PR00503">
    <property type="entry name" value="BROMODOMAIN"/>
</dbReference>
<keyword evidence="5" id="KW-1185">Reference proteome</keyword>
<dbReference type="PANTHER" id="PTHR46136">
    <property type="entry name" value="TRANSCRIPTION FACTOR GTE8"/>
    <property type="match status" value="1"/>
</dbReference>
<dbReference type="EMBL" id="JXTC01000442">
    <property type="protein sequence ID" value="PON53624.1"/>
    <property type="molecule type" value="Genomic_DNA"/>
</dbReference>
<evidence type="ECO:0000313" key="5">
    <source>
        <dbReference type="Proteomes" id="UP000237000"/>
    </source>
</evidence>
<evidence type="ECO:0000256" key="2">
    <source>
        <dbReference type="PROSITE-ProRule" id="PRU00035"/>
    </source>
</evidence>
<dbReference type="Gene3D" id="1.20.920.10">
    <property type="entry name" value="Bromodomain-like"/>
    <property type="match status" value="2"/>
</dbReference>
<organism evidence="4 5">
    <name type="scientific">Trema orientale</name>
    <name type="common">Charcoal tree</name>
    <name type="synonym">Celtis orientalis</name>
    <dbReference type="NCBI Taxonomy" id="63057"/>
    <lineage>
        <taxon>Eukaryota</taxon>
        <taxon>Viridiplantae</taxon>
        <taxon>Streptophyta</taxon>
        <taxon>Embryophyta</taxon>
        <taxon>Tracheophyta</taxon>
        <taxon>Spermatophyta</taxon>
        <taxon>Magnoliopsida</taxon>
        <taxon>eudicotyledons</taxon>
        <taxon>Gunneridae</taxon>
        <taxon>Pentapetalae</taxon>
        <taxon>rosids</taxon>
        <taxon>fabids</taxon>
        <taxon>Rosales</taxon>
        <taxon>Cannabaceae</taxon>
        <taxon>Trema</taxon>
    </lineage>
</organism>
<evidence type="ECO:0000256" key="1">
    <source>
        <dbReference type="ARBA" id="ARBA00023117"/>
    </source>
</evidence>
<dbReference type="Proteomes" id="UP000237000">
    <property type="component" value="Unassembled WGS sequence"/>
</dbReference>
<protein>
    <submittedName>
        <fullName evidence="4">Bromodomain containing protein</fullName>
    </submittedName>
</protein>
<reference evidence="5" key="1">
    <citation type="submission" date="2016-06" db="EMBL/GenBank/DDBJ databases">
        <title>Parallel loss of symbiosis genes in relatives of nitrogen-fixing non-legume Parasponia.</title>
        <authorList>
            <person name="Van Velzen R."/>
            <person name="Holmer R."/>
            <person name="Bu F."/>
            <person name="Rutten L."/>
            <person name="Van Zeijl A."/>
            <person name="Liu W."/>
            <person name="Santuari L."/>
            <person name="Cao Q."/>
            <person name="Sharma T."/>
            <person name="Shen D."/>
            <person name="Roswanjaya Y."/>
            <person name="Wardhani T."/>
            <person name="Kalhor M.S."/>
            <person name="Jansen J."/>
            <person name="Van den Hoogen J."/>
            <person name="Gungor B."/>
            <person name="Hartog M."/>
            <person name="Hontelez J."/>
            <person name="Verver J."/>
            <person name="Yang W.-C."/>
            <person name="Schijlen E."/>
            <person name="Repin R."/>
            <person name="Schilthuizen M."/>
            <person name="Schranz E."/>
            <person name="Heidstra R."/>
            <person name="Miyata K."/>
            <person name="Fedorova E."/>
            <person name="Kohlen W."/>
            <person name="Bisseling T."/>
            <person name="Smit S."/>
            <person name="Geurts R."/>
        </authorList>
    </citation>
    <scope>NUCLEOTIDE SEQUENCE [LARGE SCALE GENOMIC DNA]</scope>
    <source>
        <strain evidence="5">cv. RG33-2</strain>
    </source>
</reference>
<dbReference type="STRING" id="63057.A0A2P5BXV3"/>
<proteinExistence type="predicted"/>
<evidence type="ECO:0000313" key="4">
    <source>
        <dbReference type="EMBL" id="PON53624.1"/>
    </source>
</evidence>
<dbReference type="OrthoDB" id="21449at2759"/>
<dbReference type="InParanoid" id="A0A2P5BXV3"/>
<comment type="caution">
    <text evidence="4">The sequence shown here is derived from an EMBL/GenBank/DDBJ whole genome shotgun (WGS) entry which is preliminary data.</text>
</comment>
<dbReference type="AlphaFoldDB" id="A0A2P5BXV3"/>
<keyword evidence="1 2" id="KW-0103">Bromodomain</keyword>
<dbReference type="Pfam" id="PF00439">
    <property type="entry name" value="Bromodomain"/>
    <property type="match status" value="2"/>
</dbReference>
<feature type="domain" description="Bromo" evidence="3">
    <location>
        <begin position="48"/>
        <end position="122"/>
    </location>
</feature>
<dbReference type="PANTHER" id="PTHR46136:SF1">
    <property type="entry name" value="TRANSCRIPTION FACTOR GTE11-RELATED"/>
    <property type="match status" value="1"/>
</dbReference>
<gene>
    <name evidence="4" type="ORF">TorRG33x02_304960</name>
</gene>
<dbReference type="SMART" id="SM00297">
    <property type="entry name" value="BROMO"/>
    <property type="match status" value="2"/>
</dbReference>
<sequence length="504" mass="57887">MVDMNDESVIMRDQYALCRAENRRRKSGDMDDDAVKQRHCSAILKTLMKHRFGWIFNHIVDPKTHKIPSLFDLESNPSSMDLGTVKAKLENGRYSTADAFASDVRLTFSNVMRHGPSTTAVYRMAKEMSDRFEMVWKLMAKRCDAEQDDRIVVDSVGKGSGSDSDTFGSRKRAKKMTESSVVVVDNSVIDSEVETGSEESGRKFELKAVEKRSDHIGTDQYYQSCGVDCRRDDDHVEVKKAEHHDPCLTSRGVPPRDRDSDPAMLDINKSVVGDQEALDQSENRWRKFGSVRQHCSAILKGLMNHRFGWIFNHVVDPKSHKIPSYFDFESNSSSMNLGRVKAKLENDLYSTTNEFATDVRLVFSEVMRYSPSTKNAFYRMAKEMSNYFEIRWKRMAKEFSVEHTAHVQVEKAEHHEDFTKTEQKKRALLGLDELIRNQRESSRIALLQVENSAEIDKGRESIKELDMLCGWRDPSLMHRGLPLRKLGLFLKADFPLNEDGKEEQ</sequence>
<dbReference type="InterPro" id="IPR036427">
    <property type="entry name" value="Bromodomain-like_sf"/>
</dbReference>
<name>A0A2P5BXV3_TREOI</name>
<feature type="domain" description="Bromo" evidence="3">
    <location>
        <begin position="303"/>
        <end position="377"/>
    </location>
</feature>
<dbReference type="InterPro" id="IPR001487">
    <property type="entry name" value="Bromodomain"/>
</dbReference>
<dbReference type="SUPFAM" id="SSF47370">
    <property type="entry name" value="Bromodomain"/>
    <property type="match status" value="2"/>
</dbReference>
<dbReference type="PROSITE" id="PS50014">
    <property type="entry name" value="BROMODOMAIN_2"/>
    <property type="match status" value="2"/>
</dbReference>